<evidence type="ECO:0000313" key="2">
    <source>
        <dbReference type="Proteomes" id="UP001226020"/>
    </source>
</evidence>
<dbReference type="Gene3D" id="3.40.1580.10">
    <property type="entry name" value="SMI1/KNR4-like"/>
    <property type="match status" value="1"/>
</dbReference>
<dbReference type="EMBL" id="JASAXT010000002">
    <property type="protein sequence ID" value="MDP8147808.1"/>
    <property type="molecule type" value="Genomic_DNA"/>
</dbReference>
<dbReference type="AlphaFoldDB" id="A0AAW8CEV7"/>
<gene>
    <name evidence="1" type="ORF">QJU57_01790</name>
</gene>
<accession>A0AAW8CEV7</accession>
<dbReference type="RefSeq" id="WP_306350932.1">
    <property type="nucleotide sequence ID" value="NZ_JASAWV010000002.1"/>
</dbReference>
<organism evidence="1 2">
    <name type="scientific">Phocoenobacter atlanticus subsp. atlanticus</name>
    <dbReference type="NCBI Taxonomy" id="3061285"/>
    <lineage>
        <taxon>Bacteria</taxon>
        <taxon>Pseudomonadati</taxon>
        <taxon>Pseudomonadota</taxon>
        <taxon>Gammaproteobacteria</taxon>
        <taxon>Pasteurellales</taxon>
        <taxon>Pasteurellaceae</taxon>
        <taxon>Phocoenobacter</taxon>
        <taxon>Phocoenobacter atlanticus</taxon>
    </lineage>
</organism>
<evidence type="ECO:0000313" key="1">
    <source>
        <dbReference type="EMBL" id="MDP8147808.1"/>
    </source>
</evidence>
<comment type="caution">
    <text evidence="1">The sequence shown here is derived from an EMBL/GenBank/DDBJ whole genome shotgun (WGS) entry which is preliminary data.</text>
</comment>
<reference evidence="1 2" key="1">
    <citation type="journal article" date="2023" name="Front. Microbiol.">
        <title>Phylogeography and host specificity of Pasteurellaceae pathogenic to sea-farmed fish in the north-east Atlantic.</title>
        <authorList>
            <person name="Gulla S."/>
            <person name="Colquhoun D.J."/>
            <person name="Olsen A.B."/>
            <person name="Spilsberg B."/>
            <person name="Lagesen K."/>
            <person name="Aakesson C.P."/>
            <person name="Strom S."/>
            <person name="Manji F."/>
            <person name="Birkbeck T.H."/>
            <person name="Nilsen H.K."/>
        </authorList>
    </citation>
    <scope>NUCLEOTIDE SEQUENCE [LARGE SCALE GENOMIC DNA]</scope>
    <source>
        <strain evidence="1 2">NVIB3131</strain>
    </source>
</reference>
<dbReference type="InterPro" id="IPR037883">
    <property type="entry name" value="Knr4/Smi1-like_sf"/>
</dbReference>
<keyword evidence="2" id="KW-1185">Reference proteome</keyword>
<sequence>MNKLIKILPIPNNPVENIKMDININLPNDYIEFISIYGSGQIDFFLSIFNYASKNDFTPRDLILDDLQSIKIEQPDYCNFNVYPEKDGLYPFGQTDNGDYLLWKTAGNINDWTVSIIECRSLEAQHTPYNFVDFLYLLLSKEVRYDAFPEDFPSEKIEFQPAWRI</sequence>
<proteinExistence type="predicted"/>
<protein>
    <submittedName>
        <fullName evidence="1">SMI1/KNR4 family protein</fullName>
    </submittedName>
</protein>
<dbReference type="Pfam" id="PF14568">
    <property type="entry name" value="SUKH_6"/>
    <property type="match status" value="1"/>
</dbReference>
<dbReference type="SUPFAM" id="SSF160631">
    <property type="entry name" value="SMI1/KNR4-like"/>
    <property type="match status" value="1"/>
</dbReference>
<name>A0AAW8CEV7_9PAST</name>
<dbReference type="Proteomes" id="UP001226020">
    <property type="component" value="Unassembled WGS sequence"/>
</dbReference>